<proteinExistence type="predicted"/>
<dbReference type="EMBL" id="JPPY01000263">
    <property type="protein sequence ID" value="KND23288.1"/>
    <property type="molecule type" value="Genomic_DNA"/>
</dbReference>
<evidence type="ECO:0000256" key="1">
    <source>
        <dbReference type="SAM" id="MobiDB-lite"/>
    </source>
</evidence>
<feature type="compositionally biased region" description="Basic and acidic residues" evidence="1">
    <location>
        <begin position="42"/>
        <end position="61"/>
    </location>
</feature>
<reference evidence="3" key="1">
    <citation type="submission" date="2014-07" db="EMBL/GenBank/DDBJ databases">
        <title>Genome sequencing of plant-pathogenic Streptomyces species.</title>
        <authorList>
            <person name="Harrison J."/>
            <person name="Sapp M."/>
            <person name="Thwaites R."/>
            <person name="Studholme D.J."/>
        </authorList>
    </citation>
    <scope>NUCLEOTIDE SEQUENCE [LARGE SCALE GENOMIC DNA]</scope>
    <source>
        <strain evidence="3">NCPPB 4445</strain>
    </source>
</reference>
<evidence type="ECO:0000313" key="2">
    <source>
        <dbReference type="EMBL" id="KND23288.1"/>
    </source>
</evidence>
<dbReference type="AlphaFoldDB" id="A0A0L0JCE2"/>
<comment type="caution">
    <text evidence="2">The sequence shown here is derived from an EMBL/GenBank/DDBJ whole genome shotgun (WGS) entry which is preliminary data.</text>
</comment>
<feature type="region of interest" description="Disordered" evidence="1">
    <location>
        <begin position="32"/>
        <end position="61"/>
    </location>
</feature>
<accession>A0A0L0JCE2</accession>
<organism evidence="2 3">
    <name type="scientific">Streptomyces acidiscabies</name>
    <dbReference type="NCBI Taxonomy" id="42234"/>
    <lineage>
        <taxon>Bacteria</taxon>
        <taxon>Bacillati</taxon>
        <taxon>Actinomycetota</taxon>
        <taxon>Actinomycetes</taxon>
        <taxon>Kitasatosporales</taxon>
        <taxon>Streptomycetaceae</taxon>
        <taxon>Streptomyces</taxon>
    </lineage>
</organism>
<gene>
    <name evidence="2" type="ORF">IQ63_45300</name>
</gene>
<name>A0A0L0JCE2_9ACTN</name>
<evidence type="ECO:0000313" key="3">
    <source>
        <dbReference type="Proteomes" id="UP000037151"/>
    </source>
</evidence>
<sequence>MFSVAGLPVAEAVLSVVCGDDFAVERHVADGESVAASGRRRQGADREKSPGPHDRIVLSLR</sequence>
<protein>
    <submittedName>
        <fullName evidence="2">Uncharacterized protein</fullName>
    </submittedName>
</protein>
<dbReference type="Proteomes" id="UP000037151">
    <property type="component" value="Unassembled WGS sequence"/>
</dbReference>
<dbReference type="PATRIC" id="fig|42234.21.peg.9308"/>